<feature type="transmembrane region" description="Helical" evidence="10">
    <location>
        <begin position="227"/>
        <end position="245"/>
    </location>
</feature>
<dbReference type="InterPro" id="IPR000802">
    <property type="entry name" value="Arsenical_pump_ArsB"/>
</dbReference>
<evidence type="ECO:0000256" key="9">
    <source>
        <dbReference type="ARBA" id="ARBA00023136"/>
    </source>
</evidence>
<dbReference type="Proteomes" id="UP001056336">
    <property type="component" value="Chromosome"/>
</dbReference>
<comment type="similarity">
    <text evidence="2">Belongs to the ArsB family.</text>
</comment>
<evidence type="ECO:0000256" key="3">
    <source>
        <dbReference type="ARBA" id="ARBA00009843"/>
    </source>
</evidence>
<feature type="transmembrane region" description="Helical" evidence="10">
    <location>
        <begin position="15"/>
        <end position="35"/>
    </location>
</feature>
<feature type="transmembrane region" description="Helical" evidence="10">
    <location>
        <begin position="343"/>
        <end position="365"/>
    </location>
</feature>
<dbReference type="PANTHER" id="PTHR43302:SF5">
    <property type="entry name" value="TRANSPORTER ARSB-RELATED"/>
    <property type="match status" value="1"/>
</dbReference>
<evidence type="ECO:0000256" key="8">
    <source>
        <dbReference type="ARBA" id="ARBA00022989"/>
    </source>
</evidence>
<feature type="transmembrane region" description="Helical" evidence="10">
    <location>
        <begin position="281"/>
        <end position="301"/>
    </location>
</feature>
<feature type="transmembrane region" description="Helical" evidence="10">
    <location>
        <begin position="109"/>
        <end position="138"/>
    </location>
</feature>
<evidence type="ECO:0000313" key="13">
    <source>
        <dbReference type="Proteomes" id="UP001056336"/>
    </source>
</evidence>
<evidence type="ECO:0000259" key="11">
    <source>
        <dbReference type="Pfam" id="PF03600"/>
    </source>
</evidence>
<keyword evidence="9 10" id="KW-0472">Membrane</keyword>
<keyword evidence="13" id="KW-1185">Reference proteome</keyword>
<feature type="transmembrane region" description="Helical" evidence="10">
    <location>
        <begin position="42"/>
        <end position="61"/>
    </location>
</feature>
<evidence type="ECO:0000256" key="1">
    <source>
        <dbReference type="ARBA" id="ARBA00004651"/>
    </source>
</evidence>
<dbReference type="Pfam" id="PF03600">
    <property type="entry name" value="CitMHS"/>
    <property type="match status" value="1"/>
</dbReference>
<dbReference type="RefSeq" id="WP_249769789.1">
    <property type="nucleotide sequence ID" value="NZ_CP097332.1"/>
</dbReference>
<dbReference type="InterPro" id="IPR004680">
    <property type="entry name" value="Cit_transptr-like_dom"/>
</dbReference>
<keyword evidence="6 10" id="KW-0812">Transmembrane</keyword>
<feature type="transmembrane region" description="Helical" evidence="10">
    <location>
        <begin position="67"/>
        <end position="86"/>
    </location>
</feature>
<dbReference type="EMBL" id="CP097332">
    <property type="protein sequence ID" value="UQX87297.1"/>
    <property type="molecule type" value="Genomic_DNA"/>
</dbReference>
<evidence type="ECO:0000313" key="12">
    <source>
        <dbReference type="EMBL" id="UQX87297.1"/>
    </source>
</evidence>
<feature type="transmembrane region" description="Helical" evidence="10">
    <location>
        <begin position="313"/>
        <end position="336"/>
    </location>
</feature>
<dbReference type="PRINTS" id="PR00758">
    <property type="entry name" value="ARSENICPUMP"/>
</dbReference>
<gene>
    <name evidence="12" type="ORF">M6D93_13425</name>
</gene>
<evidence type="ECO:0000256" key="6">
    <source>
        <dbReference type="ARBA" id="ARBA00022692"/>
    </source>
</evidence>
<organism evidence="12 13">
    <name type="scientific">Jatrophihabitans telluris</name>
    <dbReference type="NCBI Taxonomy" id="2038343"/>
    <lineage>
        <taxon>Bacteria</taxon>
        <taxon>Bacillati</taxon>
        <taxon>Actinomycetota</taxon>
        <taxon>Actinomycetes</taxon>
        <taxon>Jatrophihabitantales</taxon>
        <taxon>Jatrophihabitantaceae</taxon>
        <taxon>Jatrophihabitans</taxon>
    </lineage>
</organism>
<evidence type="ECO:0000256" key="7">
    <source>
        <dbReference type="ARBA" id="ARBA00022849"/>
    </source>
</evidence>
<sequence>MAGLPGLPLTTDTPALIIGLVLIALCLAAAVVRPFGLSESAVAIPCVAIALITGASTLSVARHSVGGLLPTVAFLAAILSFGHLCAKEGVFDYLGSLTARLSAGSPRRLLVLVVGFAALVTATLTLDATVVLVTPVVLATTRQLRVADRPHSYACAHLANSGSLLLPVSNLTNLLAFAASGLSFGRFAAVMTLPWLLACALDWAGLRLAFRADLRTKASGAAEPRPLPRYALAVLGLTITGFVATTAVDVAPAWAAFAGCVALAAPALTRRRTTPVELVREASLGFCAFVLCLGVLVAGVLDKGAQRWLAHLVPSGTGLASLVLLALIAAVLANLVNNLPTTLALLPLVSGSPLAVLAVLVGVNIGPNATYPGSLATLLWRRSLPEDAKPSAREFHLLGLSTTPIAVVLVTGVVWLCAAPLGLR</sequence>
<evidence type="ECO:0000256" key="5">
    <source>
        <dbReference type="ARBA" id="ARBA00022475"/>
    </source>
</evidence>
<evidence type="ECO:0000256" key="2">
    <source>
        <dbReference type="ARBA" id="ARBA00006433"/>
    </source>
</evidence>
<dbReference type="PANTHER" id="PTHR43302">
    <property type="entry name" value="TRANSPORTER ARSB-RELATED"/>
    <property type="match status" value="1"/>
</dbReference>
<reference evidence="12" key="2">
    <citation type="submission" date="2022-05" db="EMBL/GenBank/DDBJ databases">
        <authorList>
            <person name="Kim J.-S."/>
            <person name="Lee K."/>
            <person name="Suh M."/>
            <person name="Eom M."/>
            <person name="Kim J.-S."/>
            <person name="Kim D.-S."/>
            <person name="Ko S.-H."/>
            <person name="Shin Y."/>
            <person name="Lee J.-S."/>
        </authorList>
    </citation>
    <scope>NUCLEOTIDE SEQUENCE</scope>
    <source>
        <strain evidence="12">N237</strain>
    </source>
</reference>
<accession>A0ABY4QW25</accession>
<feature type="domain" description="Citrate transporter-like" evidence="11">
    <location>
        <begin position="23"/>
        <end position="352"/>
    </location>
</feature>
<feature type="transmembrane region" description="Helical" evidence="10">
    <location>
        <begin position="251"/>
        <end position="269"/>
    </location>
</feature>
<proteinExistence type="inferred from homology"/>
<evidence type="ECO:0000256" key="4">
    <source>
        <dbReference type="ARBA" id="ARBA00022448"/>
    </source>
</evidence>
<name>A0ABY4QW25_9ACTN</name>
<feature type="transmembrane region" description="Helical" evidence="10">
    <location>
        <begin position="405"/>
        <end position="423"/>
    </location>
</feature>
<comment type="subcellular location">
    <subcellularLocation>
        <location evidence="1">Cell membrane</location>
        <topology evidence="1">Multi-pass membrane protein</topology>
    </subcellularLocation>
</comment>
<keyword evidence="8 10" id="KW-1133">Transmembrane helix</keyword>
<evidence type="ECO:0000256" key="10">
    <source>
        <dbReference type="SAM" id="Phobius"/>
    </source>
</evidence>
<comment type="similarity">
    <text evidence="3">Belongs to the CitM (TC 2.A.11) transporter family.</text>
</comment>
<keyword evidence="5" id="KW-1003">Cell membrane</keyword>
<keyword evidence="7" id="KW-0059">Arsenical resistance</keyword>
<feature type="transmembrane region" description="Helical" evidence="10">
    <location>
        <begin position="184"/>
        <end position="206"/>
    </location>
</feature>
<reference evidence="12" key="1">
    <citation type="journal article" date="2018" name="Int. J. Syst. Evol. Microbiol.">
        <title>Jatrophihabitans telluris sp. nov., isolated from sediment soil of lava forest wetlands and the emended description of the genus Jatrophihabitans.</title>
        <authorList>
            <person name="Lee K.C."/>
            <person name="Suh M.K."/>
            <person name="Eom M.K."/>
            <person name="Kim K.K."/>
            <person name="Kim J.S."/>
            <person name="Kim D.S."/>
            <person name="Ko S.H."/>
            <person name="Shin Y.K."/>
            <person name="Lee J.S."/>
        </authorList>
    </citation>
    <scope>NUCLEOTIDE SEQUENCE</scope>
    <source>
        <strain evidence="12">N237</strain>
    </source>
</reference>
<protein>
    <submittedName>
        <fullName evidence="12">SLC13 family permease</fullName>
    </submittedName>
</protein>
<keyword evidence="4" id="KW-0813">Transport</keyword>